<keyword evidence="4" id="KW-0808">Transferase</keyword>
<dbReference type="Pfam" id="PF00512">
    <property type="entry name" value="HisKA"/>
    <property type="match status" value="1"/>
</dbReference>
<feature type="domain" description="PAC" evidence="9">
    <location>
        <begin position="826"/>
        <end position="878"/>
    </location>
</feature>
<feature type="coiled-coil region" evidence="6">
    <location>
        <begin position="735"/>
        <end position="762"/>
    </location>
</feature>
<dbReference type="SMART" id="SM00065">
    <property type="entry name" value="GAF"/>
    <property type="match status" value="1"/>
</dbReference>
<dbReference type="SUPFAM" id="SSF47384">
    <property type="entry name" value="Homodimeric domain of signal transducing histidine kinase"/>
    <property type="match status" value="1"/>
</dbReference>
<feature type="domain" description="PAC" evidence="9">
    <location>
        <begin position="950"/>
        <end position="1006"/>
    </location>
</feature>
<keyword evidence="3" id="KW-0597">Phosphoprotein</keyword>
<evidence type="ECO:0000313" key="10">
    <source>
        <dbReference type="EMBL" id="MBC3793176.1"/>
    </source>
</evidence>
<dbReference type="InterPro" id="IPR013656">
    <property type="entry name" value="PAS_4"/>
</dbReference>
<evidence type="ECO:0000256" key="6">
    <source>
        <dbReference type="SAM" id="Coils"/>
    </source>
</evidence>
<dbReference type="PANTHER" id="PTHR43304:SF1">
    <property type="entry name" value="PAC DOMAIN-CONTAINING PROTEIN"/>
    <property type="match status" value="1"/>
</dbReference>
<feature type="domain" description="PAS" evidence="8">
    <location>
        <begin position="632"/>
        <end position="707"/>
    </location>
</feature>
<evidence type="ECO:0000259" key="7">
    <source>
        <dbReference type="PROSITE" id="PS50109"/>
    </source>
</evidence>
<dbReference type="InterPro" id="IPR000700">
    <property type="entry name" value="PAS-assoc_C"/>
</dbReference>
<evidence type="ECO:0000259" key="8">
    <source>
        <dbReference type="PROSITE" id="PS50112"/>
    </source>
</evidence>
<evidence type="ECO:0000256" key="3">
    <source>
        <dbReference type="ARBA" id="ARBA00022553"/>
    </source>
</evidence>
<dbReference type="Pfam" id="PF01590">
    <property type="entry name" value="GAF"/>
    <property type="match status" value="1"/>
</dbReference>
<dbReference type="Gene3D" id="2.10.70.100">
    <property type="match status" value="1"/>
</dbReference>
<keyword evidence="6" id="KW-0175">Coiled coil</keyword>
<evidence type="ECO:0000259" key="9">
    <source>
        <dbReference type="PROSITE" id="PS50113"/>
    </source>
</evidence>
<comment type="caution">
    <text evidence="10">The sequence shown here is derived from an EMBL/GenBank/DDBJ whole genome shotgun (WGS) entry which is preliminary data.</text>
</comment>
<proteinExistence type="predicted"/>
<dbReference type="InterPro" id="IPR000014">
    <property type="entry name" value="PAS"/>
</dbReference>
<dbReference type="InterPro" id="IPR001610">
    <property type="entry name" value="PAC"/>
</dbReference>
<dbReference type="InterPro" id="IPR035965">
    <property type="entry name" value="PAS-like_dom_sf"/>
</dbReference>
<dbReference type="InterPro" id="IPR003661">
    <property type="entry name" value="HisK_dim/P_dom"/>
</dbReference>
<accession>A0ABR6W9B5</accession>
<feature type="domain" description="PAC" evidence="9">
    <location>
        <begin position="579"/>
        <end position="631"/>
    </location>
</feature>
<organism evidence="10 11">
    <name type="scientific">Spirosoma utsteinense</name>
    <dbReference type="NCBI Taxonomy" id="2585773"/>
    <lineage>
        <taxon>Bacteria</taxon>
        <taxon>Pseudomonadati</taxon>
        <taxon>Bacteroidota</taxon>
        <taxon>Cytophagia</taxon>
        <taxon>Cytophagales</taxon>
        <taxon>Cytophagaceae</taxon>
        <taxon>Spirosoma</taxon>
    </lineage>
</organism>
<keyword evidence="11" id="KW-1185">Reference proteome</keyword>
<dbReference type="PANTHER" id="PTHR43304">
    <property type="entry name" value="PHYTOCHROME-LIKE PROTEIN CPH1"/>
    <property type="match status" value="1"/>
</dbReference>
<dbReference type="InterPro" id="IPR052162">
    <property type="entry name" value="Sensor_kinase/Photoreceptor"/>
</dbReference>
<dbReference type="InterPro" id="IPR005467">
    <property type="entry name" value="His_kinase_dom"/>
</dbReference>
<dbReference type="Pfam" id="PF08448">
    <property type="entry name" value="PAS_4"/>
    <property type="match status" value="1"/>
</dbReference>
<dbReference type="InterPro" id="IPR036097">
    <property type="entry name" value="HisK_dim/P_sf"/>
</dbReference>
<dbReference type="SMART" id="SM00086">
    <property type="entry name" value="PAC"/>
    <property type="match status" value="4"/>
</dbReference>
<dbReference type="InterPro" id="IPR036890">
    <property type="entry name" value="HATPase_C_sf"/>
</dbReference>
<dbReference type="InterPro" id="IPR003594">
    <property type="entry name" value="HATPase_dom"/>
</dbReference>
<dbReference type="PRINTS" id="PR00344">
    <property type="entry name" value="BCTRLSENSOR"/>
</dbReference>
<dbReference type="Gene3D" id="3.30.450.40">
    <property type="match status" value="2"/>
</dbReference>
<sequence length="1251" mass="141109">MDKLLRSWFDASRRGVAFVVPTCPDKDGNTGFCYQLVNTSLASLLNQTPDSLIGQPVRGLLLPEREANFTHQLLTVSRTGDEQTLEEPLQRAGEHSWLHITLTRLDEAVQISVEVVDRQNHRDSKHHTRRTIDSFVSTLSDWFLSANADELDTHVVHALGELGCYNQADGVAIVSYAGAEQPGCRMYEWRANSPEPRKNDLSHLSHHEFNWLNHRLTNEIPLCLTVDDLPPEAIQEKRLFESASAQSMLAVPLIRDAHLTGFVGFFTETQSKKWPKIDASLLQTFGTLVVNLTFHVQHQLGVTRLNQYLTGLHALDQTLLSRYSTDHSPLAIILKHINALVPCDRLRVFRIDEAARRVIADCQIVNGVSEEEAMVIDAPDSCYSYLLKNSHGIYLPVLEAEMTDVPLAQELYQQGVRSLLIIPLFRRQRCLGAFTLASYSPDYFTEEHFQIARKSATHLGLTLYQRYLNNKQKQHTEQLEQWVEERTQEIGHLSTLHQAILKHAGQAILSTDIHGIIQTSNPACENLLGYGPNELIGLVFRIDAGLPDKPTPIISYSAPGSTSLSINNVALAVASKRYFYEECVAIGKDGRNAPMLLTINALQDEAGTTIGYIGIATDIAALKMAEQKFQQKNQELDTFFNGALDMHCISDAHGNLSKVNQAFQSVLGYSEAELIAIPFLYLLHPEEQKYVYQQLLAVILQQPVENQINQFRKKDGTYRIIEWNAIAIDNVVYGSARDITERQQAETQLRNLNQRLQLATQASGQGIWENDLKQDTLLWDDRMWEMYGMRPGRPDWRFENFIKMIHPDDLPGFMKRYQEHLGSEVLSNVCRIIQPSGAIRYIEANGLITRDEQGHPNRAIGVAWDVTERKLAEESLRESEQRFREIAENVDEVFWIHSATPFRLLYVNAAYERVWNVSRQSLRDNPRSFLKAVVADDRPAFLAFLRQYRAGIEGQLYCRLHGPARSIRWLSIRTFIIRDEAGAVTRHIGIANNITSQKEQELILQQSLHREQELNQLKSQFVATASHEFRTPLATIQSSVDLIKLYLNLNTASARQSIHNHLAVIEREIEKFGDLLSDMLTIGKIEAGKVVFRPHWGNAVAVCESVAAIHFSSRTDGRSVILGVEGTPRPVWIDEKLMSHVIVNLLSNAFKFSRESPRLHLLFTDNGLRIDVIDTGIGIPEKDLCTLFQAFSRASNTAGIPGTGLGLVIARQFVDLHDGQLTIQSKENKGTTFTITLPAGVGSQVQPFHNP</sequence>
<dbReference type="SMART" id="SM00388">
    <property type="entry name" value="HisKA"/>
    <property type="match status" value="1"/>
</dbReference>
<dbReference type="PROSITE" id="PS50113">
    <property type="entry name" value="PAC"/>
    <property type="match status" value="3"/>
</dbReference>
<dbReference type="InterPro" id="IPR004358">
    <property type="entry name" value="Sig_transdc_His_kin-like_C"/>
</dbReference>
<gene>
    <name evidence="10" type="ORF">FH603_3693</name>
</gene>
<dbReference type="Pfam" id="PF08447">
    <property type="entry name" value="PAS_3"/>
    <property type="match status" value="3"/>
</dbReference>
<dbReference type="EMBL" id="VFIA01000023">
    <property type="protein sequence ID" value="MBC3793176.1"/>
    <property type="molecule type" value="Genomic_DNA"/>
</dbReference>
<dbReference type="Gene3D" id="3.30.565.10">
    <property type="entry name" value="Histidine kinase-like ATPase, C-terminal domain"/>
    <property type="match status" value="1"/>
</dbReference>
<evidence type="ECO:0000256" key="5">
    <source>
        <dbReference type="ARBA" id="ARBA00022777"/>
    </source>
</evidence>
<dbReference type="CDD" id="cd00082">
    <property type="entry name" value="HisKA"/>
    <property type="match status" value="1"/>
</dbReference>
<protein>
    <recommendedName>
        <fullName evidence="2">histidine kinase</fullName>
        <ecNumber evidence="2">2.7.13.3</ecNumber>
    </recommendedName>
</protein>
<dbReference type="SUPFAM" id="SSF55781">
    <property type="entry name" value="GAF domain-like"/>
    <property type="match status" value="2"/>
</dbReference>
<dbReference type="CDD" id="cd00130">
    <property type="entry name" value="PAS"/>
    <property type="match status" value="5"/>
</dbReference>
<dbReference type="Pfam" id="PF13426">
    <property type="entry name" value="PAS_9"/>
    <property type="match status" value="1"/>
</dbReference>
<dbReference type="PROSITE" id="PS50112">
    <property type="entry name" value="PAS"/>
    <property type="match status" value="2"/>
</dbReference>
<dbReference type="InterPro" id="IPR013655">
    <property type="entry name" value="PAS_fold_3"/>
</dbReference>
<dbReference type="RefSeq" id="WP_186738962.1">
    <property type="nucleotide sequence ID" value="NZ_VFIA01000023.1"/>
</dbReference>
<comment type="catalytic activity">
    <reaction evidence="1">
        <text>ATP + protein L-histidine = ADP + protein N-phospho-L-histidine.</text>
        <dbReference type="EC" id="2.7.13.3"/>
    </reaction>
</comment>
<feature type="domain" description="Histidine kinase" evidence="7">
    <location>
        <begin position="1024"/>
        <end position="1241"/>
    </location>
</feature>
<keyword evidence="5" id="KW-0418">Kinase</keyword>
<evidence type="ECO:0000313" key="11">
    <source>
        <dbReference type="Proteomes" id="UP000700732"/>
    </source>
</evidence>
<dbReference type="EC" id="2.7.13.3" evidence="2"/>
<dbReference type="InterPro" id="IPR029016">
    <property type="entry name" value="GAF-like_dom_sf"/>
</dbReference>
<dbReference type="SMART" id="SM00387">
    <property type="entry name" value="HATPase_c"/>
    <property type="match status" value="1"/>
</dbReference>
<dbReference type="Proteomes" id="UP000700732">
    <property type="component" value="Unassembled WGS sequence"/>
</dbReference>
<dbReference type="Gene3D" id="3.30.450.20">
    <property type="entry name" value="PAS domain"/>
    <property type="match status" value="5"/>
</dbReference>
<evidence type="ECO:0000256" key="4">
    <source>
        <dbReference type="ARBA" id="ARBA00022679"/>
    </source>
</evidence>
<dbReference type="SUPFAM" id="SSF55785">
    <property type="entry name" value="PYP-like sensor domain (PAS domain)"/>
    <property type="match status" value="5"/>
</dbReference>
<evidence type="ECO:0000256" key="2">
    <source>
        <dbReference type="ARBA" id="ARBA00012438"/>
    </source>
</evidence>
<dbReference type="SMART" id="SM00091">
    <property type="entry name" value="PAS"/>
    <property type="match status" value="5"/>
</dbReference>
<evidence type="ECO:0000256" key="1">
    <source>
        <dbReference type="ARBA" id="ARBA00000085"/>
    </source>
</evidence>
<dbReference type="Gene3D" id="1.10.287.130">
    <property type="match status" value="1"/>
</dbReference>
<dbReference type="SUPFAM" id="SSF55874">
    <property type="entry name" value="ATPase domain of HSP90 chaperone/DNA topoisomerase II/histidine kinase"/>
    <property type="match status" value="1"/>
</dbReference>
<dbReference type="InterPro" id="IPR003018">
    <property type="entry name" value="GAF"/>
</dbReference>
<dbReference type="NCBIfam" id="TIGR00229">
    <property type="entry name" value="sensory_box"/>
    <property type="match status" value="3"/>
</dbReference>
<reference evidence="10 11" key="1">
    <citation type="submission" date="2019-06" db="EMBL/GenBank/DDBJ databases">
        <title>Spirosoma utsteinense sp. nov. isolated from Antarctic ice-free soils.</title>
        <authorList>
            <person name="Tahon G."/>
        </authorList>
    </citation>
    <scope>NUCLEOTIDE SEQUENCE [LARGE SCALE GENOMIC DNA]</scope>
    <source>
        <strain evidence="10 11">LMG 31447</strain>
    </source>
</reference>
<dbReference type="Pfam" id="PF02518">
    <property type="entry name" value="HATPase_c"/>
    <property type="match status" value="1"/>
</dbReference>
<dbReference type="PROSITE" id="PS50109">
    <property type="entry name" value="HIS_KIN"/>
    <property type="match status" value="1"/>
</dbReference>
<feature type="domain" description="PAS" evidence="8">
    <location>
        <begin position="500"/>
        <end position="537"/>
    </location>
</feature>
<name>A0ABR6W9B5_9BACT</name>